<keyword evidence="4" id="KW-0963">Cytoplasm</keyword>
<evidence type="ECO:0000256" key="5">
    <source>
        <dbReference type="ARBA" id="ARBA00022884"/>
    </source>
</evidence>
<evidence type="ECO:0000256" key="6">
    <source>
        <dbReference type="ARBA" id="ARBA00023125"/>
    </source>
</evidence>
<evidence type="ECO:0000256" key="8">
    <source>
        <dbReference type="SAM" id="Coils"/>
    </source>
</evidence>
<evidence type="ECO:0000313" key="10">
    <source>
        <dbReference type="Proteomes" id="UP001150062"/>
    </source>
</evidence>
<dbReference type="Pfam" id="PF01997">
    <property type="entry name" value="Translin"/>
    <property type="match status" value="1"/>
</dbReference>
<comment type="subcellular location">
    <subcellularLocation>
        <location evidence="2">Cytoplasm</location>
    </subcellularLocation>
    <subcellularLocation>
        <location evidence="1">Nucleus</location>
    </subcellularLocation>
</comment>
<evidence type="ECO:0000256" key="7">
    <source>
        <dbReference type="ARBA" id="ARBA00023242"/>
    </source>
</evidence>
<name>A0ABQ8XS76_9EUKA</name>
<dbReference type="SUPFAM" id="SSF74784">
    <property type="entry name" value="Translin"/>
    <property type="match status" value="1"/>
</dbReference>
<dbReference type="InterPro" id="IPR036081">
    <property type="entry name" value="Translin_sf"/>
</dbReference>
<keyword evidence="10" id="KW-1185">Reference proteome</keyword>
<dbReference type="EMBL" id="JAOAOG010000257">
    <property type="protein sequence ID" value="KAJ6235466.1"/>
    <property type="molecule type" value="Genomic_DNA"/>
</dbReference>
<comment type="caution">
    <text evidence="9">The sequence shown here is derived from an EMBL/GenBank/DDBJ whole genome shotgun (WGS) entry which is preliminary data.</text>
</comment>
<evidence type="ECO:0000256" key="2">
    <source>
        <dbReference type="ARBA" id="ARBA00004496"/>
    </source>
</evidence>
<keyword evidence="5" id="KW-0694">RNA-binding</keyword>
<feature type="coiled-coil region" evidence="8">
    <location>
        <begin position="125"/>
        <end position="156"/>
    </location>
</feature>
<keyword evidence="6" id="KW-0238">DNA-binding</keyword>
<dbReference type="InterPro" id="IPR002848">
    <property type="entry name" value="Translin_fam"/>
</dbReference>
<dbReference type="InterPro" id="IPR016069">
    <property type="entry name" value="Translin_C"/>
</dbReference>
<keyword evidence="8" id="KW-0175">Coiled coil</keyword>
<evidence type="ECO:0000256" key="1">
    <source>
        <dbReference type="ARBA" id="ARBA00004123"/>
    </source>
</evidence>
<evidence type="ECO:0000256" key="3">
    <source>
        <dbReference type="ARBA" id="ARBA00005902"/>
    </source>
</evidence>
<protein>
    <submittedName>
        <fullName evidence="9">Translin</fullName>
    </submittedName>
</protein>
<dbReference type="InterPro" id="IPR033956">
    <property type="entry name" value="Translin"/>
</dbReference>
<reference evidence="9" key="1">
    <citation type="submission" date="2022-08" db="EMBL/GenBank/DDBJ databases">
        <title>Novel sulfate-reducing endosymbionts in the free-living metamonad Anaeramoeba.</title>
        <authorList>
            <person name="Jerlstrom-Hultqvist J."/>
            <person name="Cepicka I."/>
            <person name="Gallot-Lavallee L."/>
            <person name="Salas-Leiva D."/>
            <person name="Curtis B.A."/>
            <person name="Zahonova K."/>
            <person name="Pipaliya S."/>
            <person name="Dacks J."/>
            <person name="Roger A.J."/>
        </authorList>
    </citation>
    <scope>NUCLEOTIDE SEQUENCE</scope>
    <source>
        <strain evidence="9">Schooner1</strain>
    </source>
</reference>
<gene>
    <name evidence="9" type="ORF">M0813_03613</name>
</gene>
<evidence type="ECO:0000313" key="9">
    <source>
        <dbReference type="EMBL" id="KAJ6235466.1"/>
    </source>
</evidence>
<dbReference type="Gene3D" id="1.20.58.190">
    <property type="entry name" value="Translin, domain 1"/>
    <property type="match status" value="1"/>
</dbReference>
<proteinExistence type="inferred from homology"/>
<evidence type="ECO:0000256" key="4">
    <source>
        <dbReference type="ARBA" id="ARBA00022490"/>
    </source>
</evidence>
<sequence>MIEIFQQFNQEIEEEKNFQQTIKTSIVQGKKIARQIRIILNDIHSKNSDIESICKKVKEFYSPLSLVFDSLYSIIPSNKFFKYYSFFKKFSSEIISYILLVHFFETGDLLTKEEIEKLLLQPDTQECINKESNNIEEEKNEKKEELQKQLQIKEKVQISQTNKKTKRNFQVYDYLIGIISMSTELSRYCINCVRSQEFELPFKIGEFLNNINSGLKLLNFPNKQFNKHLGSFNYSLKSVEQVLYDLQKIQQFKEILLTQK</sequence>
<keyword evidence="7" id="KW-0539">Nucleus</keyword>
<comment type="similarity">
    <text evidence="3">Belongs to the translin family.</text>
</comment>
<accession>A0ABQ8XS76</accession>
<dbReference type="CDD" id="cd14819">
    <property type="entry name" value="Translin"/>
    <property type="match status" value="1"/>
</dbReference>
<dbReference type="PANTHER" id="PTHR10741">
    <property type="entry name" value="TRANSLIN AND TRANSLIN ASSOCIATED PROTEIN X"/>
    <property type="match status" value="1"/>
</dbReference>
<dbReference type="InterPro" id="IPR016068">
    <property type="entry name" value="Translin_N"/>
</dbReference>
<organism evidence="9 10">
    <name type="scientific">Anaeramoeba flamelloides</name>
    <dbReference type="NCBI Taxonomy" id="1746091"/>
    <lineage>
        <taxon>Eukaryota</taxon>
        <taxon>Metamonada</taxon>
        <taxon>Anaeramoebidae</taxon>
        <taxon>Anaeramoeba</taxon>
    </lineage>
</organism>
<dbReference type="Proteomes" id="UP001150062">
    <property type="component" value="Unassembled WGS sequence"/>
</dbReference>
<dbReference type="Gene3D" id="1.20.58.200">
    <property type="entry name" value="Translin, domain 2"/>
    <property type="match status" value="1"/>
</dbReference>